<dbReference type="OrthoDB" id="16535at2759"/>
<dbReference type="Pfam" id="PF06644">
    <property type="entry name" value="ATP11"/>
    <property type="match status" value="1"/>
</dbReference>
<evidence type="ECO:0000256" key="4">
    <source>
        <dbReference type="ARBA" id="ARBA00023128"/>
    </source>
</evidence>
<keyword evidence="3" id="KW-0809">Transit peptide</keyword>
<comment type="subcellular location">
    <subcellularLocation>
        <location evidence="1">Mitochondrion</location>
    </subcellularLocation>
</comment>
<feature type="region of interest" description="Disordered" evidence="5">
    <location>
        <begin position="66"/>
        <end position="94"/>
    </location>
</feature>
<protein>
    <recommendedName>
        <fullName evidence="8">ATP11-domain-containing protein</fullName>
    </recommendedName>
</protein>
<dbReference type="HOGENOM" id="CLU_054226_0_0_1"/>
<reference evidence="7" key="2">
    <citation type="submission" date="2015-01" db="EMBL/GenBank/DDBJ databases">
        <title>Evolutionary Origins and Diversification of the Mycorrhizal Mutualists.</title>
        <authorList>
            <consortium name="DOE Joint Genome Institute"/>
            <consortium name="Mycorrhizal Genomics Consortium"/>
            <person name="Kohler A."/>
            <person name="Kuo A."/>
            <person name="Nagy L.G."/>
            <person name="Floudas D."/>
            <person name="Copeland A."/>
            <person name="Barry K.W."/>
            <person name="Cichocki N."/>
            <person name="Veneault-Fourrey C."/>
            <person name="LaButti K."/>
            <person name="Lindquist E.A."/>
            <person name="Lipzen A."/>
            <person name="Lundell T."/>
            <person name="Morin E."/>
            <person name="Murat C."/>
            <person name="Riley R."/>
            <person name="Ohm R."/>
            <person name="Sun H."/>
            <person name="Tunlid A."/>
            <person name="Henrissat B."/>
            <person name="Grigoriev I.V."/>
            <person name="Hibbett D.S."/>
            <person name="Martin F."/>
        </authorList>
    </citation>
    <scope>NUCLEOTIDE SEQUENCE [LARGE SCALE GENOMIC DNA]</scope>
    <source>
        <strain evidence="7">MAFF 305830</strain>
    </source>
</reference>
<comment type="similarity">
    <text evidence="2">Belongs to the ATP11 family.</text>
</comment>
<name>A0A0C2X957_SERVB</name>
<evidence type="ECO:0000313" key="7">
    <source>
        <dbReference type="Proteomes" id="UP000054097"/>
    </source>
</evidence>
<reference evidence="6 7" key="1">
    <citation type="submission" date="2014-04" db="EMBL/GenBank/DDBJ databases">
        <authorList>
            <consortium name="DOE Joint Genome Institute"/>
            <person name="Kuo A."/>
            <person name="Zuccaro A."/>
            <person name="Kohler A."/>
            <person name="Nagy L.G."/>
            <person name="Floudas D."/>
            <person name="Copeland A."/>
            <person name="Barry K.W."/>
            <person name="Cichocki N."/>
            <person name="Veneault-Fourrey C."/>
            <person name="LaButti K."/>
            <person name="Lindquist E.A."/>
            <person name="Lipzen A."/>
            <person name="Lundell T."/>
            <person name="Morin E."/>
            <person name="Murat C."/>
            <person name="Sun H."/>
            <person name="Tunlid A."/>
            <person name="Henrissat B."/>
            <person name="Grigoriev I.V."/>
            <person name="Hibbett D.S."/>
            <person name="Martin F."/>
            <person name="Nordberg H.P."/>
            <person name="Cantor M.N."/>
            <person name="Hua S.X."/>
        </authorList>
    </citation>
    <scope>NUCLEOTIDE SEQUENCE [LARGE SCALE GENOMIC DNA]</scope>
    <source>
        <strain evidence="6 7">MAFF 305830</strain>
    </source>
</reference>
<dbReference type="STRING" id="933852.A0A0C2X957"/>
<accession>A0A0C2X957</accession>
<evidence type="ECO:0000256" key="1">
    <source>
        <dbReference type="ARBA" id="ARBA00004173"/>
    </source>
</evidence>
<sequence>MKSLRLLARCQVPRRTVFLAQIRCQSTYEQRYNEKIKQRLQELGMKDVSEYKEKMKTVLQEAVAEAKPAQNFPGKPNSPATKPANHKSSDGSPIVPLGDIMDLTRILETPHTAEQISALWTAYHTKKSLEGRGLLSAVIPRATYEAFLPNARKYPSFILPLPRPEAQLEPPKDGAASNVPVEFYFMEWAQYPAPHPPSLDAEALFKSLKSQSQSPNPPCTTVIFTPLQEYKLKQAYALPHLVLTHYTDLAHSHDLVLMRGELTPSQSDAGRSMLSPSVAQILAFGLQQFYLPGQNAQKAKLLQTFHEKPEEFSWEELISTSPI</sequence>
<dbReference type="EMBL" id="KN824277">
    <property type="protein sequence ID" value="KIM34558.1"/>
    <property type="molecule type" value="Genomic_DNA"/>
</dbReference>
<dbReference type="InterPro" id="IPR010591">
    <property type="entry name" value="ATP11"/>
</dbReference>
<dbReference type="GO" id="GO:0033615">
    <property type="term" value="P:mitochondrial proton-transporting ATP synthase complex assembly"/>
    <property type="evidence" value="ECO:0007669"/>
    <property type="project" value="TreeGrafter"/>
</dbReference>
<evidence type="ECO:0000256" key="3">
    <source>
        <dbReference type="ARBA" id="ARBA00022946"/>
    </source>
</evidence>
<organism evidence="6 7">
    <name type="scientific">Serendipita vermifera MAFF 305830</name>
    <dbReference type="NCBI Taxonomy" id="933852"/>
    <lineage>
        <taxon>Eukaryota</taxon>
        <taxon>Fungi</taxon>
        <taxon>Dikarya</taxon>
        <taxon>Basidiomycota</taxon>
        <taxon>Agaricomycotina</taxon>
        <taxon>Agaricomycetes</taxon>
        <taxon>Sebacinales</taxon>
        <taxon>Serendipitaceae</taxon>
        <taxon>Serendipita</taxon>
    </lineage>
</organism>
<evidence type="ECO:0000256" key="2">
    <source>
        <dbReference type="ARBA" id="ARBA00009116"/>
    </source>
</evidence>
<dbReference type="PANTHER" id="PTHR13126:SF0">
    <property type="entry name" value="ATP SYNTHASE MITOCHONDRIAL F1 COMPLEX ASSEMBLY FACTOR 1"/>
    <property type="match status" value="1"/>
</dbReference>
<gene>
    <name evidence="6" type="ORF">M408DRAFT_19449</name>
</gene>
<dbReference type="GO" id="GO:0005739">
    <property type="term" value="C:mitochondrion"/>
    <property type="evidence" value="ECO:0007669"/>
    <property type="project" value="UniProtKB-SubCell"/>
</dbReference>
<dbReference type="Proteomes" id="UP000054097">
    <property type="component" value="Unassembled WGS sequence"/>
</dbReference>
<dbReference type="PANTHER" id="PTHR13126">
    <property type="entry name" value="CHAPERONE ATP11"/>
    <property type="match status" value="1"/>
</dbReference>
<proteinExistence type="inferred from homology"/>
<keyword evidence="4" id="KW-0496">Mitochondrion</keyword>
<evidence type="ECO:0000256" key="5">
    <source>
        <dbReference type="SAM" id="MobiDB-lite"/>
    </source>
</evidence>
<keyword evidence="7" id="KW-1185">Reference proteome</keyword>
<dbReference type="AlphaFoldDB" id="A0A0C2X957"/>
<evidence type="ECO:0000313" key="6">
    <source>
        <dbReference type="EMBL" id="KIM34558.1"/>
    </source>
</evidence>
<evidence type="ECO:0008006" key="8">
    <source>
        <dbReference type="Google" id="ProtNLM"/>
    </source>
</evidence>